<dbReference type="InterPro" id="IPR013740">
    <property type="entry name" value="Redoxin"/>
</dbReference>
<dbReference type="HOGENOM" id="CLU_042529_11_2_6"/>
<feature type="signal peptide" evidence="1">
    <location>
        <begin position="1"/>
        <end position="22"/>
    </location>
</feature>
<dbReference type="Gene3D" id="3.40.30.10">
    <property type="entry name" value="Glutaredoxin"/>
    <property type="match status" value="1"/>
</dbReference>
<evidence type="ECO:0000313" key="4">
    <source>
        <dbReference type="Proteomes" id="UP000006683"/>
    </source>
</evidence>
<evidence type="ECO:0000313" key="3">
    <source>
        <dbReference type="EMBL" id="ADN75954.1"/>
    </source>
</evidence>
<dbReference type="OrthoDB" id="9799347at2"/>
<dbReference type="STRING" id="550540.Fbal_1751"/>
<dbReference type="InterPro" id="IPR050553">
    <property type="entry name" value="Thioredoxin_ResA/DsbE_sf"/>
</dbReference>
<dbReference type="GO" id="GO:0016491">
    <property type="term" value="F:oxidoreductase activity"/>
    <property type="evidence" value="ECO:0007669"/>
    <property type="project" value="InterPro"/>
</dbReference>
<dbReference type="InterPro" id="IPR013766">
    <property type="entry name" value="Thioredoxin_domain"/>
</dbReference>
<dbReference type="SUPFAM" id="SSF52833">
    <property type="entry name" value="Thioredoxin-like"/>
    <property type="match status" value="1"/>
</dbReference>
<dbReference type="Proteomes" id="UP000006683">
    <property type="component" value="Chromosome"/>
</dbReference>
<dbReference type="KEGG" id="fbl:Fbal_1751"/>
<dbReference type="RefSeq" id="WP_013345260.1">
    <property type="nucleotide sequence ID" value="NC_014541.1"/>
</dbReference>
<name>E1SRZ9_FERBD</name>
<evidence type="ECO:0000256" key="1">
    <source>
        <dbReference type="SAM" id="SignalP"/>
    </source>
</evidence>
<dbReference type="PANTHER" id="PTHR42852:SF18">
    <property type="entry name" value="CHROMOSOME UNDETERMINED SCAFFOLD_47, WHOLE GENOME SHOTGUN SEQUENCE"/>
    <property type="match status" value="1"/>
</dbReference>
<keyword evidence="4" id="KW-1185">Reference proteome</keyword>
<organism evidence="3 4">
    <name type="scientific">Ferrimonas balearica (strain DSM 9799 / CCM 4581 / KCTC 23876 / PAT)</name>
    <dbReference type="NCBI Taxonomy" id="550540"/>
    <lineage>
        <taxon>Bacteria</taxon>
        <taxon>Pseudomonadati</taxon>
        <taxon>Pseudomonadota</taxon>
        <taxon>Gammaproteobacteria</taxon>
        <taxon>Alteromonadales</taxon>
        <taxon>Ferrimonadaceae</taxon>
        <taxon>Ferrimonas</taxon>
    </lineage>
</organism>
<dbReference type="GeneID" id="67181956"/>
<keyword evidence="1" id="KW-0732">Signal</keyword>
<dbReference type="Pfam" id="PF08534">
    <property type="entry name" value="Redoxin"/>
    <property type="match status" value="1"/>
</dbReference>
<dbReference type="AlphaFoldDB" id="E1SRZ9"/>
<proteinExistence type="predicted"/>
<accession>E1SRZ9</accession>
<feature type="domain" description="Thioredoxin" evidence="2">
    <location>
        <begin position="19"/>
        <end position="158"/>
    </location>
</feature>
<dbReference type="CDD" id="cd02966">
    <property type="entry name" value="TlpA_like_family"/>
    <property type="match status" value="1"/>
</dbReference>
<protein>
    <submittedName>
        <fullName evidence="3">Redoxin domain protein</fullName>
    </submittedName>
</protein>
<reference evidence="3 4" key="1">
    <citation type="journal article" date="2010" name="Stand. Genomic Sci.">
        <title>Complete genome sequence of Ferrimonas balearica type strain (PAT).</title>
        <authorList>
            <person name="Nolan M."/>
            <person name="Sikorski J."/>
            <person name="Davenport K."/>
            <person name="Lucas S."/>
            <person name="Glavina Del Rio T."/>
            <person name="Tice H."/>
            <person name="Cheng J."/>
            <person name="Goodwin L."/>
            <person name="Pitluck S."/>
            <person name="Liolios K."/>
            <person name="Ivanova N."/>
            <person name="Mavromatis K."/>
            <person name="Ovchinnikova G."/>
            <person name="Pati A."/>
            <person name="Chen A."/>
            <person name="Palaniappan K."/>
            <person name="Land M."/>
            <person name="Hauser L."/>
            <person name="Chang Y."/>
            <person name="Jeffries C."/>
            <person name="Tapia R."/>
            <person name="Brettin T."/>
            <person name="Detter J."/>
            <person name="Han C."/>
            <person name="Yasawong M."/>
            <person name="Rohde M."/>
            <person name="Tindall B."/>
            <person name="Goker M."/>
            <person name="Woyke T."/>
            <person name="Bristow J."/>
            <person name="Eisen J."/>
            <person name="Markowitz V."/>
            <person name="Hugenholtz P."/>
            <person name="Kyrpides N."/>
            <person name="Klenk H."/>
            <person name="Lapidus A."/>
        </authorList>
    </citation>
    <scope>NUCLEOTIDE SEQUENCE [LARGE SCALE GENOMIC DNA]</scope>
    <source>
        <strain evidence="4">DSM 9799 / CCM 4581 / KCTC 23876 / PAT</strain>
    </source>
</reference>
<dbReference type="PANTHER" id="PTHR42852">
    <property type="entry name" value="THIOL:DISULFIDE INTERCHANGE PROTEIN DSBE"/>
    <property type="match status" value="1"/>
</dbReference>
<gene>
    <name evidence="3" type="ordered locus">Fbal_1751</name>
</gene>
<dbReference type="EMBL" id="CP002209">
    <property type="protein sequence ID" value="ADN75954.1"/>
    <property type="molecule type" value="Genomic_DNA"/>
</dbReference>
<feature type="chain" id="PRO_5003151661" evidence="1">
    <location>
        <begin position="23"/>
        <end position="158"/>
    </location>
</feature>
<dbReference type="InterPro" id="IPR036249">
    <property type="entry name" value="Thioredoxin-like_sf"/>
</dbReference>
<evidence type="ECO:0000259" key="2">
    <source>
        <dbReference type="PROSITE" id="PS51352"/>
    </source>
</evidence>
<dbReference type="eggNOG" id="COG0526">
    <property type="taxonomic scope" value="Bacteria"/>
</dbReference>
<dbReference type="PROSITE" id="PS51352">
    <property type="entry name" value="THIOREDOXIN_2"/>
    <property type="match status" value="1"/>
</dbReference>
<sequence length="158" mass="17669">MSQLMFRILALCTALLILPARAEPAPDFALTLEGNATTVVQLSREKLVYLDFWASWCGPCRFSFPFMNELHQELGPKGLVVVAVNVDVDPHDAKPFLAKYPADFTIHYDPEGTIAEAYQVPGMPTSYLIRDGEILLRHVGFRKSESDKLKAEVADYLP</sequence>